<proteinExistence type="predicted"/>
<dbReference type="RefSeq" id="WP_255915544.1">
    <property type="nucleotide sequence ID" value="NZ_JANFQO010000016.1"/>
</dbReference>
<name>A0ABT1QVP3_9GAMM</name>
<evidence type="ECO:0000313" key="1">
    <source>
        <dbReference type="EMBL" id="MCQ4166354.1"/>
    </source>
</evidence>
<gene>
    <name evidence="1" type="ORF">NM961_16670</name>
</gene>
<keyword evidence="2" id="KW-1185">Reference proteome</keyword>
<dbReference type="Proteomes" id="UP001165498">
    <property type="component" value="Unassembled WGS sequence"/>
</dbReference>
<comment type="caution">
    <text evidence="1">The sequence shown here is derived from an EMBL/GenBank/DDBJ whole genome shotgun (WGS) entry which is preliminary data.</text>
</comment>
<dbReference type="EMBL" id="JANFQO010000016">
    <property type="protein sequence ID" value="MCQ4166354.1"/>
    <property type="molecule type" value="Genomic_DNA"/>
</dbReference>
<sequence length="73" mass="8109">MVRDPDVASRLSSVALAAGKELDEVLMFSAERVSPEEFQQLRHAVGNVLGELLLSILNPLYRQHPELKPAELN</sequence>
<organism evidence="1 2">
    <name type="scientific">Tahibacter harae</name>
    <dbReference type="NCBI Taxonomy" id="2963937"/>
    <lineage>
        <taxon>Bacteria</taxon>
        <taxon>Pseudomonadati</taxon>
        <taxon>Pseudomonadota</taxon>
        <taxon>Gammaproteobacteria</taxon>
        <taxon>Lysobacterales</taxon>
        <taxon>Rhodanobacteraceae</taxon>
        <taxon>Tahibacter</taxon>
    </lineage>
</organism>
<protein>
    <submittedName>
        <fullName evidence="1">Uncharacterized protein</fullName>
    </submittedName>
</protein>
<evidence type="ECO:0000313" key="2">
    <source>
        <dbReference type="Proteomes" id="UP001165498"/>
    </source>
</evidence>
<accession>A0ABT1QVP3</accession>
<reference evidence="1" key="1">
    <citation type="submission" date="2022-07" db="EMBL/GenBank/DDBJ databases">
        <title>Tahibacter sp., a new gammaproteobacterium isolated from the silt sample collected at pig farm.</title>
        <authorList>
            <person name="Chen H."/>
        </authorList>
    </citation>
    <scope>NUCLEOTIDE SEQUENCE</scope>
    <source>
        <strain evidence="1">P2K</strain>
    </source>
</reference>